<dbReference type="GO" id="GO:0030655">
    <property type="term" value="P:beta-lactam antibiotic catabolic process"/>
    <property type="evidence" value="ECO:0007669"/>
    <property type="project" value="InterPro"/>
</dbReference>
<gene>
    <name evidence="2" type="ORF">EV211_10950</name>
</gene>
<protein>
    <submittedName>
        <fullName evidence="2">Beta-lactamase class A</fullName>
    </submittedName>
</protein>
<evidence type="ECO:0000259" key="1">
    <source>
        <dbReference type="Pfam" id="PF13354"/>
    </source>
</evidence>
<organism evidence="2 3">
    <name type="scientific">Aminicella lysinilytica</name>
    <dbReference type="NCBI Taxonomy" id="433323"/>
    <lineage>
        <taxon>Bacteria</taxon>
        <taxon>Bacillati</taxon>
        <taxon>Bacillota</taxon>
        <taxon>Clostridia</taxon>
        <taxon>Peptostreptococcales</taxon>
        <taxon>Anaerovoracaceae</taxon>
        <taxon>Aminicella</taxon>
    </lineage>
</organism>
<dbReference type="InterPro" id="IPR012338">
    <property type="entry name" value="Beta-lactam/transpept-like"/>
</dbReference>
<reference evidence="2 3" key="1">
    <citation type="submission" date="2019-03" db="EMBL/GenBank/DDBJ databases">
        <title>Genomic Encyclopedia of Type Strains, Phase IV (KMG-IV): sequencing the most valuable type-strain genomes for metagenomic binning, comparative biology and taxonomic classification.</title>
        <authorList>
            <person name="Goeker M."/>
        </authorList>
    </citation>
    <scope>NUCLEOTIDE SEQUENCE [LARGE SCALE GENOMIC DNA]</scope>
    <source>
        <strain evidence="2 3">DSM 28287</strain>
    </source>
</reference>
<evidence type="ECO:0000313" key="3">
    <source>
        <dbReference type="Proteomes" id="UP000295500"/>
    </source>
</evidence>
<evidence type="ECO:0000313" key="2">
    <source>
        <dbReference type="EMBL" id="TDP57940.1"/>
    </source>
</evidence>
<proteinExistence type="predicted"/>
<dbReference type="InterPro" id="IPR000871">
    <property type="entry name" value="Beta-lactam_class-A"/>
</dbReference>
<dbReference type="AlphaFoldDB" id="A0A4R6Q7A1"/>
<sequence length="253" mass="28438">MNIIKDIKKIPGRSGLYYKNLVTNEVLAYNETEEFHPASMIKLPVFMAISKMVAEGKARWNDKIKITYDVRVPSCGAFNAFTDEPVVDVKTLCNLMITISDNTAANVLISHFGIDRLNGEFAATGLEKTHLERLFYDDEMQAKGFNNKAVPAELGGLLEKLHRKTFVNEKVSDEVLAVLYDQQDKCYIPEWFEDECPVANKTGGARGILGDEALVQTDKPFVLVMMFNETVTPEAAEFMRHAGKQLYLSNTSR</sequence>
<dbReference type="PANTHER" id="PTHR35333:SF3">
    <property type="entry name" value="BETA-LACTAMASE-TYPE TRANSPEPTIDASE FOLD CONTAINING PROTEIN"/>
    <property type="match status" value="1"/>
</dbReference>
<feature type="domain" description="Beta-lactamase class A catalytic" evidence="1">
    <location>
        <begin position="15"/>
        <end position="226"/>
    </location>
</feature>
<keyword evidence="3" id="KW-1185">Reference proteome</keyword>
<dbReference type="RefSeq" id="WP_166635362.1">
    <property type="nucleotide sequence ID" value="NZ_SNXO01000009.1"/>
</dbReference>
<dbReference type="SUPFAM" id="SSF56601">
    <property type="entry name" value="beta-lactamase/transpeptidase-like"/>
    <property type="match status" value="1"/>
</dbReference>
<accession>A0A4R6Q7A1</accession>
<dbReference type="GO" id="GO:0046677">
    <property type="term" value="P:response to antibiotic"/>
    <property type="evidence" value="ECO:0007669"/>
    <property type="project" value="InterPro"/>
</dbReference>
<dbReference type="Gene3D" id="3.40.710.10">
    <property type="entry name" value="DD-peptidase/beta-lactamase superfamily"/>
    <property type="match status" value="1"/>
</dbReference>
<name>A0A4R6Q7A1_9FIRM</name>
<dbReference type="EMBL" id="SNXO01000009">
    <property type="protein sequence ID" value="TDP57940.1"/>
    <property type="molecule type" value="Genomic_DNA"/>
</dbReference>
<dbReference type="InterPro" id="IPR045155">
    <property type="entry name" value="Beta-lactam_cat"/>
</dbReference>
<comment type="caution">
    <text evidence="2">The sequence shown here is derived from an EMBL/GenBank/DDBJ whole genome shotgun (WGS) entry which is preliminary data.</text>
</comment>
<dbReference type="PANTHER" id="PTHR35333">
    <property type="entry name" value="BETA-LACTAMASE"/>
    <property type="match status" value="1"/>
</dbReference>
<dbReference type="GO" id="GO:0008800">
    <property type="term" value="F:beta-lactamase activity"/>
    <property type="evidence" value="ECO:0007669"/>
    <property type="project" value="InterPro"/>
</dbReference>
<dbReference type="Pfam" id="PF13354">
    <property type="entry name" value="Beta-lactamase2"/>
    <property type="match status" value="1"/>
</dbReference>
<dbReference type="Proteomes" id="UP000295500">
    <property type="component" value="Unassembled WGS sequence"/>
</dbReference>